<evidence type="ECO:0000313" key="2">
    <source>
        <dbReference type="EMBL" id="RNL37609.1"/>
    </source>
</evidence>
<organism evidence="2 3">
    <name type="scientific">Adlercreutzia equolifaciens subsp. celatus DSM 18785</name>
    <dbReference type="NCBI Taxonomy" id="1121021"/>
    <lineage>
        <taxon>Bacteria</taxon>
        <taxon>Bacillati</taxon>
        <taxon>Actinomycetota</taxon>
        <taxon>Coriobacteriia</taxon>
        <taxon>Eggerthellales</taxon>
        <taxon>Eggerthellaceae</taxon>
        <taxon>Adlercreutzia</taxon>
    </lineage>
</organism>
<dbReference type="PANTHER" id="PTHR47197:SF3">
    <property type="entry name" value="DIHYDRO-HEME D1 DEHYDROGENASE"/>
    <property type="match status" value="1"/>
</dbReference>
<dbReference type="EMBL" id="QICA01000011">
    <property type="protein sequence ID" value="RNL37609.1"/>
    <property type="molecule type" value="Genomic_DNA"/>
</dbReference>
<dbReference type="SUPFAM" id="SSF51004">
    <property type="entry name" value="C-terminal (heme d1) domain of cytochrome cd1-nitrite reductase"/>
    <property type="match status" value="1"/>
</dbReference>
<dbReference type="InterPro" id="IPR015943">
    <property type="entry name" value="WD40/YVTN_repeat-like_dom_sf"/>
</dbReference>
<dbReference type="InterPro" id="IPR011048">
    <property type="entry name" value="Haem_d1_sf"/>
</dbReference>
<sequence>MLLGVLPGCAGSDAGQTVPAANESEGSNSGEGGKDEMPPTSESAPAAPSAALSPGLLCVAEYANNTLAVVDPATGEILQRIAAGQNPATALVADGWVYVGSSGGGEVTAVSIADPSQVTSITVGKQPLGLCYDGAQGVLYVGDYFASSIHLVDAQLKSLVKTVKLNASGYHNRTDPPDCCRIDPGTGRRTVALALAPEGDLLYCANYGTFDVARVDLEAAAEIEAFDGVVGPRQILVSADGAQLLLAGVGGEGEQQVNDLYVLDRASGKRVLEIPVGQSVAGVAQASDGSAVWAIARDDGELVAFDADWNETGRLPLGVGIDTLVLASDEKTLLVGNSIGGQVHVIDAATMALMNTIEGLASPKGIAVIA</sequence>
<proteinExistence type="predicted"/>
<dbReference type="PANTHER" id="PTHR47197">
    <property type="entry name" value="PROTEIN NIRF"/>
    <property type="match status" value="1"/>
</dbReference>
<feature type="compositionally biased region" description="Low complexity" evidence="1">
    <location>
        <begin position="38"/>
        <end position="48"/>
    </location>
</feature>
<name>A0A3N0ASU7_9ACTN</name>
<comment type="caution">
    <text evidence="2">The sequence shown here is derived from an EMBL/GenBank/DDBJ whole genome shotgun (WGS) entry which is preliminary data.</text>
</comment>
<reference evidence="2 3" key="1">
    <citation type="journal article" date="2019" name="Microbiol. Resour. Announc.">
        <title>Draft Genome Sequences of Type Strains of Gordonibacter faecihominis, Paraeggerthella hongkongensis, Parvibacter caecicola,Slackia equolifaciens, Slackia faecicanis, and Slackia isoflavoniconvertens.</title>
        <authorList>
            <person name="Danylec N."/>
            <person name="Stoll D.A."/>
            <person name="Dotsch A."/>
            <person name="Huch M."/>
        </authorList>
    </citation>
    <scope>NUCLEOTIDE SEQUENCE [LARGE SCALE GENOMIC DNA]</scope>
    <source>
        <strain evidence="2 3">DSM 18785</strain>
    </source>
</reference>
<evidence type="ECO:0000313" key="3">
    <source>
        <dbReference type="Proteomes" id="UP000278327"/>
    </source>
</evidence>
<dbReference type="AlphaFoldDB" id="A0A3N0ASU7"/>
<keyword evidence="3" id="KW-1185">Reference proteome</keyword>
<protein>
    <recommendedName>
        <fullName evidence="4">YncE family protein</fullName>
    </recommendedName>
</protein>
<dbReference type="Proteomes" id="UP000278327">
    <property type="component" value="Unassembled WGS sequence"/>
</dbReference>
<evidence type="ECO:0008006" key="4">
    <source>
        <dbReference type="Google" id="ProtNLM"/>
    </source>
</evidence>
<dbReference type="Gene3D" id="2.130.10.10">
    <property type="entry name" value="YVTN repeat-like/Quinoprotein amine dehydrogenase"/>
    <property type="match status" value="3"/>
</dbReference>
<accession>A0A3N0ASU7</accession>
<gene>
    <name evidence="2" type="ORF">DMP10_07265</name>
</gene>
<evidence type="ECO:0000256" key="1">
    <source>
        <dbReference type="SAM" id="MobiDB-lite"/>
    </source>
</evidence>
<feature type="region of interest" description="Disordered" evidence="1">
    <location>
        <begin position="13"/>
        <end position="48"/>
    </location>
</feature>
<dbReference type="InterPro" id="IPR051200">
    <property type="entry name" value="Host-pathogen_enzymatic-act"/>
</dbReference>